<organism evidence="1 2">
    <name type="scientific">Saprolegnia parasitica (strain CBS 223.65)</name>
    <dbReference type="NCBI Taxonomy" id="695850"/>
    <lineage>
        <taxon>Eukaryota</taxon>
        <taxon>Sar</taxon>
        <taxon>Stramenopiles</taxon>
        <taxon>Oomycota</taxon>
        <taxon>Saprolegniomycetes</taxon>
        <taxon>Saprolegniales</taxon>
        <taxon>Saprolegniaceae</taxon>
        <taxon>Saprolegnia</taxon>
    </lineage>
</organism>
<proteinExistence type="predicted"/>
<dbReference type="GeneID" id="24138501"/>
<dbReference type="RefSeq" id="XP_012211610.1">
    <property type="nucleotide sequence ID" value="XM_012356220.1"/>
</dbReference>
<reference evidence="1 2" key="1">
    <citation type="journal article" date="2013" name="PLoS Genet.">
        <title>Distinctive expansion of potential virulence genes in the genome of the oomycete fish pathogen Saprolegnia parasitica.</title>
        <authorList>
            <person name="Jiang R.H."/>
            <person name="de Bruijn I."/>
            <person name="Haas B.J."/>
            <person name="Belmonte R."/>
            <person name="Lobach L."/>
            <person name="Christie J."/>
            <person name="van den Ackerveken G."/>
            <person name="Bottin A."/>
            <person name="Bulone V."/>
            <person name="Diaz-Moreno S.M."/>
            <person name="Dumas B."/>
            <person name="Fan L."/>
            <person name="Gaulin E."/>
            <person name="Govers F."/>
            <person name="Grenville-Briggs L.J."/>
            <person name="Horner N.R."/>
            <person name="Levin J.Z."/>
            <person name="Mammella M."/>
            <person name="Meijer H.J."/>
            <person name="Morris P."/>
            <person name="Nusbaum C."/>
            <person name="Oome S."/>
            <person name="Phillips A.J."/>
            <person name="van Rooyen D."/>
            <person name="Rzeszutek E."/>
            <person name="Saraiva M."/>
            <person name="Secombes C.J."/>
            <person name="Seidl M.F."/>
            <person name="Snel B."/>
            <person name="Stassen J.H."/>
            <person name="Sykes S."/>
            <person name="Tripathy S."/>
            <person name="van den Berg H."/>
            <person name="Vega-Arreguin J.C."/>
            <person name="Wawra S."/>
            <person name="Young S.K."/>
            <person name="Zeng Q."/>
            <person name="Dieguez-Uribeondo J."/>
            <person name="Russ C."/>
            <person name="Tyler B.M."/>
            <person name="van West P."/>
        </authorList>
    </citation>
    <scope>NUCLEOTIDE SEQUENCE [LARGE SCALE GENOMIC DNA]</scope>
    <source>
        <strain evidence="1 2">CBS 223.65</strain>
    </source>
</reference>
<accession>A0A067BH63</accession>
<sequence length="95" mass="10633">MHSMNCVATRPSTTRYIATSFARLPASVTPDFVNLPTSVTIRQVAHVDTDNTADDRADTDRDLHDLTNYRRIHFLVNGTPVPYLVNIHALREALA</sequence>
<keyword evidence="2" id="KW-1185">Reference proteome</keyword>
<protein>
    <submittedName>
        <fullName evidence="1">Uncharacterized protein</fullName>
    </submittedName>
</protein>
<evidence type="ECO:0000313" key="1">
    <source>
        <dbReference type="EMBL" id="KDO17684.1"/>
    </source>
</evidence>
<dbReference type="VEuPathDB" id="FungiDB:SPRG_16918"/>
<name>A0A067BH63_SAPPC</name>
<dbReference type="KEGG" id="spar:SPRG_16918"/>
<dbReference type="Proteomes" id="UP000030745">
    <property type="component" value="Unassembled WGS sequence"/>
</dbReference>
<dbReference type="AlphaFoldDB" id="A0A067BH63"/>
<gene>
    <name evidence="1" type="ORF">SPRG_16918</name>
</gene>
<evidence type="ECO:0000313" key="2">
    <source>
        <dbReference type="Proteomes" id="UP000030745"/>
    </source>
</evidence>
<dbReference type="EMBL" id="KK583592">
    <property type="protein sequence ID" value="KDO17684.1"/>
    <property type="molecule type" value="Genomic_DNA"/>
</dbReference>